<evidence type="ECO:0000259" key="7">
    <source>
        <dbReference type="PROSITE" id="PS50983"/>
    </source>
</evidence>
<evidence type="ECO:0000256" key="6">
    <source>
        <dbReference type="SAM" id="SignalP"/>
    </source>
</evidence>
<dbReference type="RefSeq" id="WP_198876663.1">
    <property type="nucleotide sequence ID" value="NZ_JAEKMH010000002.1"/>
</dbReference>
<comment type="similarity">
    <text evidence="2">Belongs to the bacterial solute-binding protein 8 family.</text>
</comment>
<dbReference type="InterPro" id="IPR051313">
    <property type="entry name" value="Bact_iron-sidero_bind"/>
</dbReference>
<keyword evidence="4" id="KW-0410">Iron transport</keyword>
<keyword evidence="4" id="KW-0408">Iron</keyword>
<evidence type="ECO:0000256" key="3">
    <source>
        <dbReference type="ARBA" id="ARBA00022448"/>
    </source>
</evidence>
<dbReference type="Pfam" id="PF01497">
    <property type="entry name" value="Peripla_BP_2"/>
    <property type="match status" value="1"/>
</dbReference>
<dbReference type="PANTHER" id="PTHR30532:SF24">
    <property type="entry name" value="FERRIC ENTEROBACTIN-BINDING PERIPLASMIC PROTEIN FEPB"/>
    <property type="match status" value="1"/>
</dbReference>
<dbReference type="CDD" id="cd01146">
    <property type="entry name" value="FhuD"/>
    <property type="match status" value="1"/>
</dbReference>
<dbReference type="EMBL" id="JAEKMH010000002">
    <property type="protein sequence ID" value="MBJ3785487.1"/>
    <property type="molecule type" value="Genomic_DNA"/>
</dbReference>
<evidence type="ECO:0000256" key="5">
    <source>
        <dbReference type="ARBA" id="ARBA00022729"/>
    </source>
</evidence>
<dbReference type="Gene3D" id="3.40.50.1980">
    <property type="entry name" value="Nitrogenase molybdenum iron protein domain"/>
    <property type="match status" value="2"/>
</dbReference>
<organism evidence="8 9">
    <name type="scientific">Devosia sediminis</name>
    <dbReference type="NCBI Taxonomy" id="2798801"/>
    <lineage>
        <taxon>Bacteria</taxon>
        <taxon>Pseudomonadati</taxon>
        <taxon>Pseudomonadota</taxon>
        <taxon>Alphaproteobacteria</taxon>
        <taxon>Hyphomicrobiales</taxon>
        <taxon>Devosiaceae</taxon>
        <taxon>Devosia</taxon>
    </lineage>
</organism>
<sequence length="322" mass="33413">MLKSFATALVAATALSVPALAQDAFPVTITHSFGETTIPAEPMRIVTLGWSAQDTVLALGKVPVAVPTNSYGGDDSGGFLPWTLEAVEALGGPTPELLSEAEPPIEAIAALQPDLILAPYSGLTQEQYDVLSGIAPVVASPGAPWSTSWQDVVLISGQALGKSAEAEALLAETEQFMADEAAKYHDLQGTSFATTIGYDGQVAVHSANDARVQMLADIGMVPDVEIEGADTSGGFYSVVSFENFDMIDADVIISFFDTQEAADAFYAQPTVELSPQVERGSVAAIVGEAKAMSIGALSPLGLRWGFPDYIADIAAAAAAAKN</sequence>
<dbReference type="PROSITE" id="PS50983">
    <property type="entry name" value="FE_B12_PBP"/>
    <property type="match status" value="1"/>
</dbReference>
<protein>
    <submittedName>
        <fullName evidence="8">Iron-siderophore ABC transporter substrate-binding protein</fullName>
    </submittedName>
</protein>
<feature type="chain" id="PRO_5037738216" evidence="6">
    <location>
        <begin position="22"/>
        <end position="322"/>
    </location>
</feature>
<proteinExistence type="inferred from homology"/>
<keyword evidence="3" id="KW-0813">Transport</keyword>
<keyword evidence="5 6" id="KW-0732">Signal</keyword>
<keyword evidence="4" id="KW-0406">Ion transport</keyword>
<dbReference type="Proteomes" id="UP000602124">
    <property type="component" value="Unassembled WGS sequence"/>
</dbReference>
<dbReference type="AlphaFoldDB" id="A0A934J096"/>
<evidence type="ECO:0000313" key="8">
    <source>
        <dbReference type="EMBL" id="MBJ3785487.1"/>
    </source>
</evidence>
<dbReference type="GO" id="GO:0030288">
    <property type="term" value="C:outer membrane-bounded periplasmic space"/>
    <property type="evidence" value="ECO:0007669"/>
    <property type="project" value="TreeGrafter"/>
</dbReference>
<comment type="caution">
    <text evidence="8">The sequence shown here is derived from an EMBL/GenBank/DDBJ whole genome shotgun (WGS) entry which is preliminary data.</text>
</comment>
<evidence type="ECO:0000256" key="4">
    <source>
        <dbReference type="ARBA" id="ARBA00022496"/>
    </source>
</evidence>
<feature type="signal peptide" evidence="6">
    <location>
        <begin position="1"/>
        <end position="21"/>
    </location>
</feature>
<reference evidence="8" key="1">
    <citation type="submission" date="2020-12" db="EMBL/GenBank/DDBJ databases">
        <title>Devosia sp. MSA67 isolated from Mo River.</title>
        <authorList>
            <person name="Ma F."/>
            <person name="Zi Z."/>
        </authorList>
    </citation>
    <scope>NUCLEOTIDE SEQUENCE</scope>
    <source>
        <strain evidence="8">MSA67</strain>
    </source>
</reference>
<evidence type="ECO:0000256" key="1">
    <source>
        <dbReference type="ARBA" id="ARBA00004196"/>
    </source>
</evidence>
<name>A0A934J096_9HYPH</name>
<dbReference type="GO" id="GO:1901678">
    <property type="term" value="P:iron coordination entity transport"/>
    <property type="evidence" value="ECO:0007669"/>
    <property type="project" value="UniProtKB-ARBA"/>
</dbReference>
<dbReference type="InterPro" id="IPR002491">
    <property type="entry name" value="ABC_transptr_periplasmic_BD"/>
</dbReference>
<accession>A0A934J096</accession>
<feature type="domain" description="Fe/B12 periplasmic-binding" evidence="7">
    <location>
        <begin position="44"/>
        <end position="318"/>
    </location>
</feature>
<gene>
    <name evidence="8" type="ORF">JEQ47_12195</name>
</gene>
<comment type="subcellular location">
    <subcellularLocation>
        <location evidence="1">Cell envelope</location>
    </subcellularLocation>
</comment>
<dbReference type="PANTHER" id="PTHR30532">
    <property type="entry name" value="IRON III DICITRATE-BINDING PERIPLASMIC PROTEIN"/>
    <property type="match status" value="1"/>
</dbReference>
<keyword evidence="9" id="KW-1185">Reference proteome</keyword>
<dbReference type="SUPFAM" id="SSF53807">
    <property type="entry name" value="Helical backbone' metal receptor"/>
    <property type="match status" value="1"/>
</dbReference>
<evidence type="ECO:0000256" key="2">
    <source>
        <dbReference type="ARBA" id="ARBA00008814"/>
    </source>
</evidence>
<evidence type="ECO:0000313" key="9">
    <source>
        <dbReference type="Proteomes" id="UP000602124"/>
    </source>
</evidence>